<gene>
    <name evidence="2" type="ORF">EL007_23975</name>
    <name evidence="1" type="ORF">ELZ88_23860</name>
</gene>
<dbReference type="EMBL" id="CP034710">
    <property type="protein sequence ID" value="AZT39594.1"/>
    <property type="molecule type" value="Genomic_DNA"/>
</dbReference>
<accession>A0A3Q9MQD1</accession>
<evidence type="ECO:0000313" key="2">
    <source>
        <dbReference type="EMBL" id="AZT44323.1"/>
    </source>
</evidence>
<sequence length="173" mass="18870">MKTISATSSFSELSRFASSLNLSLITENIGYELWKGDSYKGGFTTLSAVAGALLVFHELAESAAEEAWDAQRKAQQAQVEKYKTDFGNTEAMLADAVPAAVMVHDHVVGYCRVLPGTKRIQVAAQRTADGAPVTVQTRRVSFSSKNLLLACELPTFTPFLCQGELYYVSYSNE</sequence>
<organism evidence="1">
    <name type="scientific">Salmonella enterica subsp. enterica serovar Karamoja</name>
    <dbReference type="NCBI Taxonomy" id="2500153"/>
    <lineage>
        <taxon>Bacteria</taxon>
        <taxon>Pseudomonadati</taxon>
        <taxon>Pseudomonadota</taxon>
        <taxon>Gammaproteobacteria</taxon>
        <taxon>Enterobacterales</taxon>
        <taxon>Enterobacteriaceae</taxon>
        <taxon>Salmonella</taxon>
    </lineage>
</organism>
<dbReference type="AlphaFoldDB" id="A0A3Q9MQD1"/>
<geneLocation type="plasmid" evidence="2">
    <name>pRSE40</name>
</geneLocation>
<reference evidence="1" key="1">
    <citation type="submission" date="2018-12" db="EMBL/GenBank/DDBJ databases">
        <title>Complete genome sequences of twenty non-typhoidal Salmonella isolates from Rwanda.</title>
        <authorList>
            <person name="Byukusenge M."/>
            <person name="Li L."/>
            <person name="Subhashinie K."/>
            <person name="Nzayirambaho M."/>
            <person name="Kuchipudi S.V."/>
            <person name="Jayarao B.M."/>
        </authorList>
    </citation>
    <scope>NUCLEOTIDE SEQUENCE</scope>
    <source>
        <strain evidence="1">RSE21</strain>
        <strain evidence="2">RSE40</strain>
        <plasmid evidence="1">pRSE21</plasmid>
        <plasmid evidence="2">pRSE40</plasmid>
    </source>
</reference>
<dbReference type="EMBL" id="CP034699">
    <property type="protein sequence ID" value="AZT44323.1"/>
    <property type="molecule type" value="Genomic_DNA"/>
</dbReference>
<dbReference type="RefSeq" id="WP_168445565.1">
    <property type="nucleotide sequence ID" value="NZ_CP034699.1"/>
</dbReference>
<evidence type="ECO:0000313" key="1">
    <source>
        <dbReference type="EMBL" id="AZT39594.1"/>
    </source>
</evidence>
<proteinExistence type="predicted"/>
<geneLocation type="plasmid" evidence="1">
    <name>pRSE21</name>
</geneLocation>
<keyword evidence="1" id="KW-0614">Plasmid</keyword>
<name>A0A3Q9MQD1_SALET</name>
<protein>
    <submittedName>
        <fullName evidence="1">Uncharacterized protein</fullName>
    </submittedName>
</protein>